<dbReference type="Proteomes" id="UP000184474">
    <property type="component" value="Unassembled WGS sequence"/>
</dbReference>
<organism evidence="1 2">
    <name type="scientific">Reichenbachiella agariperforans</name>
    <dbReference type="NCBI Taxonomy" id="156994"/>
    <lineage>
        <taxon>Bacteria</taxon>
        <taxon>Pseudomonadati</taxon>
        <taxon>Bacteroidota</taxon>
        <taxon>Cytophagia</taxon>
        <taxon>Cytophagales</taxon>
        <taxon>Reichenbachiellaceae</taxon>
        <taxon>Reichenbachiella</taxon>
    </lineage>
</organism>
<evidence type="ECO:0000313" key="2">
    <source>
        <dbReference type="Proteomes" id="UP000184474"/>
    </source>
</evidence>
<dbReference type="AlphaFoldDB" id="A0A1M6TGL4"/>
<name>A0A1M6TGL4_REIAG</name>
<evidence type="ECO:0000313" key="1">
    <source>
        <dbReference type="EMBL" id="SHK56131.1"/>
    </source>
</evidence>
<protein>
    <submittedName>
        <fullName evidence="1">Uncharacterized protein</fullName>
    </submittedName>
</protein>
<proteinExistence type="predicted"/>
<keyword evidence="2" id="KW-1185">Reference proteome</keyword>
<reference evidence="2" key="1">
    <citation type="submission" date="2016-11" db="EMBL/GenBank/DDBJ databases">
        <authorList>
            <person name="Varghese N."/>
            <person name="Submissions S."/>
        </authorList>
    </citation>
    <scope>NUCLEOTIDE SEQUENCE [LARGE SCALE GENOMIC DNA]</scope>
    <source>
        <strain evidence="2">DSM 26134</strain>
    </source>
</reference>
<sequence>MKEILLTTVLALTTLTASLAQNIHIKKDFGLNQYTLNGKRVGMKEMVKLTIIDREAHNLMKKAKKGHVWTQILTGIGGGMIGVSIGASAAGNDPQWDLALVGVGFIAIAIPIASRTNKNAREAIGIYNSNLMENQYRLGLKLIGSPNGVGVAMTF</sequence>
<dbReference type="STRING" id="156994.SAMN04488028_10635"/>
<gene>
    <name evidence="1" type="ORF">SAMN04488028_10635</name>
</gene>
<dbReference type="EMBL" id="FRAA01000006">
    <property type="protein sequence ID" value="SHK56131.1"/>
    <property type="molecule type" value="Genomic_DNA"/>
</dbReference>
<accession>A0A1M6TGL4</accession>
<dbReference type="RefSeq" id="WP_139281032.1">
    <property type="nucleotide sequence ID" value="NZ_FRAA01000006.1"/>
</dbReference>